<reference evidence="1 2" key="1">
    <citation type="journal article" date="2021" name="Hortic Res">
        <title>High-quality reference genome and annotation aids understanding of berry development for evergreen blueberry (Vaccinium darrowii).</title>
        <authorList>
            <person name="Yu J."/>
            <person name="Hulse-Kemp A.M."/>
            <person name="Babiker E."/>
            <person name="Staton M."/>
        </authorList>
    </citation>
    <scope>NUCLEOTIDE SEQUENCE [LARGE SCALE GENOMIC DNA]</scope>
    <source>
        <strain evidence="2">cv. NJ 8807/NJ 8810</strain>
        <tissue evidence="1">Young leaf</tissue>
    </source>
</reference>
<keyword evidence="2" id="KW-1185">Reference proteome</keyword>
<organism evidence="1 2">
    <name type="scientific">Vaccinium darrowii</name>
    <dbReference type="NCBI Taxonomy" id="229202"/>
    <lineage>
        <taxon>Eukaryota</taxon>
        <taxon>Viridiplantae</taxon>
        <taxon>Streptophyta</taxon>
        <taxon>Embryophyta</taxon>
        <taxon>Tracheophyta</taxon>
        <taxon>Spermatophyta</taxon>
        <taxon>Magnoliopsida</taxon>
        <taxon>eudicotyledons</taxon>
        <taxon>Gunneridae</taxon>
        <taxon>Pentapetalae</taxon>
        <taxon>asterids</taxon>
        <taxon>Ericales</taxon>
        <taxon>Ericaceae</taxon>
        <taxon>Vaccinioideae</taxon>
        <taxon>Vaccinieae</taxon>
        <taxon>Vaccinium</taxon>
    </lineage>
</organism>
<comment type="caution">
    <text evidence="1">The sequence shown here is derived from an EMBL/GenBank/DDBJ whole genome shotgun (WGS) entry which is preliminary data.</text>
</comment>
<evidence type="ECO:0000313" key="1">
    <source>
        <dbReference type="EMBL" id="KAH7856418.1"/>
    </source>
</evidence>
<sequence length="859" mass="95911">MASMVAKSCGSSTSQVFTQEKGSRNKRKFRADPPLGDVNRNISVPQNECSSYGFSAENFGVSQSHGHPNGCDVCSVSPDHSDAPKLDLGLSYAVGPSEGGPIRSREEIEAGDESRDADWSDLTESQLEELVLNNLDMIFRSAIKKIVDCGYTEEAATKAVLRSGFCFGCKDIESNVVDNALVFLSNSQESNPLRPQYFEDLQQMEKYVLAELVCVLREVRPFFSMGDAMWLLLISDMNVSHACAMDTDPFGSFIGDVGPNTCNSVQAQLRSEAKTCKISSSIGCAHTCQCETAAMASMPFAHSSHSVVPTFSGVPNLVKPKSSIVPEKQSPISTSDTVDKSFLGVGTTQLHGHEEKFVGSRKISGITKREYILRQKFHMEKGYRTYGSKGRAGKISGFGGLMVDKKIKSVSVSTDVNVKNASLKTSKIVEVDATEDNGNRNLSPNLVLSSPVEFKSETVDSVSLPKTDTSSTLHLVVTPPALSASETELSLSLPSKSNAKAPKSLGKWVPRDKKDEMFLKLVPRVQKLQNQIEEWNEWANQKIKQATNRLSKDNVELKTLRQEKEEVERIKREKQTLEESMMKKLSEMEYALGKACGQEARANSTVRRLEVENAALRREMEAAKFRAAESASICQEVSKREKKALMKVQSWEKQKTLFQEEIVSEKRKLVMLQQELELAKDVRDQLEARWKQEEKAKEEFLTEASSIRKEREQIEASAKSKEEAIKSKAEKNLQKYKDDIKKLEKEVSELRLKSDSFKIAALRRGIDGSYASTLKDIRNSPAPIISKIIPKFQEYSGVKRDRECVMCLSEEMSVVFLPCAHQVVCKTCNELHEKQGMKDCPSCRSTIQRRICVRYYARS</sequence>
<protein>
    <submittedName>
        <fullName evidence="1">Uncharacterized protein</fullName>
    </submittedName>
</protein>
<gene>
    <name evidence="1" type="ORF">Vadar_001145</name>
</gene>
<proteinExistence type="predicted"/>
<accession>A0ACB7YT69</accession>
<dbReference type="EMBL" id="CM037153">
    <property type="protein sequence ID" value="KAH7856418.1"/>
    <property type="molecule type" value="Genomic_DNA"/>
</dbReference>
<name>A0ACB7YT69_9ERIC</name>
<dbReference type="Proteomes" id="UP000828048">
    <property type="component" value="Chromosome 3"/>
</dbReference>
<evidence type="ECO:0000313" key="2">
    <source>
        <dbReference type="Proteomes" id="UP000828048"/>
    </source>
</evidence>